<gene>
    <name evidence="3" type="ORF">E2F50_02790</name>
</gene>
<proteinExistence type="predicted"/>
<keyword evidence="4" id="KW-1185">Reference proteome</keyword>
<feature type="domain" description="VanZ-like" evidence="2">
    <location>
        <begin position="42"/>
        <end position="103"/>
    </location>
</feature>
<dbReference type="RefSeq" id="WP_133314529.1">
    <property type="nucleotide sequence ID" value="NZ_SMTL01000001.1"/>
</dbReference>
<dbReference type="PIRSF" id="PIRSF033367">
    <property type="entry name" value="UCP033367_VanZ"/>
    <property type="match status" value="1"/>
</dbReference>
<name>A0A4V3APT5_9HYPH</name>
<dbReference type="AlphaFoldDB" id="A0A4V3APT5"/>
<dbReference type="EMBL" id="SMTL01000001">
    <property type="protein sequence ID" value="TDK39080.1"/>
    <property type="molecule type" value="Genomic_DNA"/>
</dbReference>
<reference evidence="3 4" key="1">
    <citation type="submission" date="2019-03" db="EMBL/GenBank/DDBJ databases">
        <title>Rhizobium sp. nov., an bacterium isolated from biocrust in Mu Us Desert.</title>
        <authorList>
            <person name="Lixiong L."/>
        </authorList>
    </citation>
    <scope>NUCLEOTIDE SEQUENCE [LARGE SCALE GENOMIC DNA]</scope>
    <source>
        <strain evidence="3 4">SPY-1</strain>
    </source>
</reference>
<dbReference type="Pfam" id="PF04892">
    <property type="entry name" value="VanZ"/>
    <property type="match status" value="1"/>
</dbReference>
<evidence type="ECO:0000259" key="2">
    <source>
        <dbReference type="Pfam" id="PF04892"/>
    </source>
</evidence>
<evidence type="ECO:0000313" key="3">
    <source>
        <dbReference type="EMBL" id="TDK39080.1"/>
    </source>
</evidence>
<dbReference type="InterPro" id="IPR017015">
    <property type="entry name" value="UCP033367_VanZ"/>
</dbReference>
<keyword evidence="1" id="KW-0812">Transmembrane</keyword>
<accession>A0A4V3APT5</accession>
<evidence type="ECO:0000313" key="4">
    <source>
        <dbReference type="Proteomes" id="UP000295238"/>
    </source>
</evidence>
<keyword evidence="1" id="KW-1133">Transmembrane helix</keyword>
<organism evidence="3 4">
    <name type="scientific">Rhizobium deserti</name>
    <dbReference type="NCBI Taxonomy" id="2547961"/>
    <lineage>
        <taxon>Bacteria</taxon>
        <taxon>Pseudomonadati</taxon>
        <taxon>Pseudomonadota</taxon>
        <taxon>Alphaproteobacteria</taxon>
        <taxon>Hyphomicrobiales</taxon>
        <taxon>Rhizobiaceae</taxon>
        <taxon>Rhizobium/Agrobacterium group</taxon>
        <taxon>Rhizobium</taxon>
    </lineage>
</organism>
<feature type="transmembrane region" description="Helical" evidence="1">
    <location>
        <begin position="40"/>
        <end position="68"/>
    </location>
</feature>
<keyword evidence="1" id="KW-0472">Membrane</keyword>
<sequence>MNNLPFRLLAWLSFAGIVFVTVSPIGWRPHDLLPVDLDRAGAFALMSLLFVLAYPRQWIFCAVLTLLGAGGIELLQYLSPSRHAHMDDALVKAAGATIGCLLGWRLNRVRAQAPT</sequence>
<dbReference type="OrthoDB" id="7908547at2"/>
<dbReference type="InterPro" id="IPR006976">
    <property type="entry name" value="VanZ-like"/>
</dbReference>
<comment type="caution">
    <text evidence="3">The sequence shown here is derived from an EMBL/GenBank/DDBJ whole genome shotgun (WGS) entry which is preliminary data.</text>
</comment>
<dbReference type="Proteomes" id="UP000295238">
    <property type="component" value="Unassembled WGS sequence"/>
</dbReference>
<protein>
    <submittedName>
        <fullName evidence="3">VanZ family protein</fullName>
    </submittedName>
</protein>
<evidence type="ECO:0000256" key="1">
    <source>
        <dbReference type="SAM" id="Phobius"/>
    </source>
</evidence>